<gene>
    <name evidence="1" type="ORF">Metus_0841</name>
</gene>
<evidence type="ECO:0000313" key="1">
    <source>
        <dbReference type="EMBL" id="RWX72867.1"/>
    </source>
</evidence>
<accession>A0A444L5L5</accession>
<name>A0A444L5L5_METS7</name>
<evidence type="ECO:0000313" key="2">
    <source>
        <dbReference type="Proteomes" id="UP000288215"/>
    </source>
</evidence>
<proteinExistence type="predicted"/>
<sequence>MAYGGGAAAAAEEAERSSSYRVKFRRDQFLEMVRIAQPQRIYRVKNVHFFAFDGFVMYCQECTDAELGVRVIEAIEFSNDAWKKS</sequence>
<reference evidence="1 2" key="1">
    <citation type="submission" date="2018-12" db="EMBL/GenBank/DDBJ databases">
        <title>The complete genome of the methanogenic archaea of the candidate phylum Verstraetearchaeota, obtained from the metagenome of underground thermal water.</title>
        <authorList>
            <person name="Kadnikov V.V."/>
            <person name="Mardanov A.V."/>
            <person name="Beletsky A.V."/>
            <person name="Karnachuk O.V."/>
            <person name="Ravin N.V."/>
        </authorList>
    </citation>
    <scope>NUCLEOTIDE SEQUENCE [LARGE SCALE GENOMIC DNA]</scope>
    <source>
        <strain evidence="1">Ch88</strain>
    </source>
</reference>
<dbReference type="AlphaFoldDB" id="A0A444L5L5"/>
<protein>
    <submittedName>
        <fullName evidence="1">Uncharacterized protein</fullName>
    </submittedName>
</protein>
<comment type="caution">
    <text evidence="1">The sequence shown here is derived from an EMBL/GenBank/DDBJ whole genome shotgun (WGS) entry which is preliminary data.</text>
</comment>
<dbReference type="Proteomes" id="UP000288215">
    <property type="component" value="Unassembled WGS sequence"/>
</dbReference>
<dbReference type="EMBL" id="RXGA01000003">
    <property type="protein sequence ID" value="RWX72867.1"/>
    <property type="molecule type" value="Genomic_DNA"/>
</dbReference>
<organism evidence="1 2">
    <name type="scientific">Methanosuratincola subterraneus</name>
    <dbReference type="NCBI Taxonomy" id="2593994"/>
    <lineage>
        <taxon>Archaea</taxon>
        <taxon>Thermoproteota</taxon>
        <taxon>Methanosuratincolia</taxon>
        <taxon>Candidatus Methanomethylicales</taxon>
        <taxon>Candidatus Methanomethylicaceae</taxon>
        <taxon>Candidatus Methanosuratincola (ex Vanwonterghem et al. 2016)</taxon>
    </lineage>
</organism>